<keyword evidence="9" id="KW-0636">Prenylation</keyword>
<evidence type="ECO:0000256" key="3">
    <source>
        <dbReference type="ARBA" id="ARBA00022475"/>
    </source>
</evidence>
<dbReference type="InterPro" id="IPR005225">
    <property type="entry name" value="Small_GTP-bd"/>
</dbReference>
<dbReference type="PROSITE" id="PS51419">
    <property type="entry name" value="RAB"/>
    <property type="match status" value="1"/>
</dbReference>
<dbReference type="InterPro" id="IPR003578">
    <property type="entry name" value="Small_GTPase_Rho"/>
</dbReference>
<evidence type="ECO:0000256" key="2">
    <source>
        <dbReference type="ARBA" id="ARBA00010142"/>
    </source>
</evidence>
<name>A0A9P0FHV3_BRAAE</name>
<evidence type="ECO:0000313" key="10">
    <source>
        <dbReference type="EMBL" id="CAH0557113.1"/>
    </source>
</evidence>
<dbReference type="Proteomes" id="UP001154078">
    <property type="component" value="Chromosome 5"/>
</dbReference>
<keyword evidence="4" id="KW-0488">Methylation</keyword>
<keyword evidence="8" id="KW-0449">Lipoprotein</keyword>
<keyword evidence="6" id="KW-0342">GTP-binding</keyword>
<dbReference type="InterPro" id="IPR027417">
    <property type="entry name" value="P-loop_NTPase"/>
</dbReference>
<dbReference type="GO" id="GO:0035099">
    <property type="term" value="P:hemocyte migration"/>
    <property type="evidence" value="ECO:0007669"/>
    <property type="project" value="UniProtKB-ARBA"/>
</dbReference>
<reference evidence="10" key="1">
    <citation type="submission" date="2021-12" db="EMBL/GenBank/DDBJ databases">
        <authorList>
            <person name="King R."/>
        </authorList>
    </citation>
    <scope>NUCLEOTIDE SEQUENCE</scope>
</reference>
<gene>
    <name evidence="10" type="ORF">MELIAE_LOCUS7905</name>
</gene>
<dbReference type="Pfam" id="PF00071">
    <property type="entry name" value="Ras"/>
    <property type="match status" value="1"/>
</dbReference>
<dbReference type="GO" id="GO:0003924">
    <property type="term" value="F:GTPase activity"/>
    <property type="evidence" value="ECO:0007669"/>
    <property type="project" value="InterPro"/>
</dbReference>
<dbReference type="GO" id="GO:0007264">
    <property type="term" value="P:small GTPase-mediated signal transduction"/>
    <property type="evidence" value="ECO:0007669"/>
    <property type="project" value="InterPro"/>
</dbReference>
<dbReference type="NCBIfam" id="TIGR00231">
    <property type="entry name" value="small_GTP"/>
    <property type="match status" value="1"/>
</dbReference>
<dbReference type="EMBL" id="OV121136">
    <property type="protein sequence ID" value="CAH0557113.1"/>
    <property type="molecule type" value="Genomic_DNA"/>
</dbReference>
<dbReference type="GO" id="GO:0005886">
    <property type="term" value="C:plasma membrane"/>
    <property type="evidence" value="ECO:0007669"/>
    <property type="project" value="UniProtKB-SubCell"/>
</dbReference>
<evidence type="ECO:0000256" key="5">
    <source>
        <dbReference type="ARBA" id="ARBA00022741"/>
    </source>
</evidence>
<dbReference type="GO" id="GO:0035006">
    <property type="term" value="P:melanization defense response"/>
    <property type="evidence" value="ECO:0007669"/>
    <property type="project" value="UniProtKB-ARBA"/>
</dbReference>
<dbReference type="OrthoDB" id="8830751at2759"/>
<evidence type="ECO:0000256" key="7">
    <source>
        <dbReference type="ARBA" id="ARBA00023136"/>
    </source>
</evidence>
<dbReference type="SUPFAM" id="SSF52540">
    <property type="entry name" value="P-loop containing nucleoside triphosphate hydrolases"/>
    <property type="match status" value="1"/>
</dbReference>
<dbReference type="Gene3D" id="3.40.50.300">
    <property type="entry name" value="P-loop containing nucleotide triphosphate hydrolases"/>
    <property type="match status" value="1"/>
</dbReference>
<evidence type="ECO:0000256" key="8">
    <source>
        <dbReference type="ARBA" id="ARBA00023288"/>
    </source>
</evidence>
<protein>
    <submittedName>
        <fullName evidence="10">Uncharacterized protein</fullName>
    </submittedName>
</protein>
<dbReference type="SMART" id="SM00174">
    <property type="entry name" value="RHO"/>
    <property type="match status" value="1"/>
</dbReference>
<dbReference type="PROSITE" id="PS51420">
    <property type="entry name" value="RHO"/>
    <property type="match status" value="1"/>
</dbReference>
<evidence type="ECO:0000256" key="4">
    <source>
        <dbReference type="ARBA" id="ARBA00022481"/>
    </source>
</evidence>
<organism evidence="10 11">
    <name type="scientific">Brassicogethes aeneus</name>
    <name type="common">Rape pollen beetle</name>
    <name type="synonym">Meligethes aeneus</name>
    <dbReference type="NCBI Taxonomy" id="1431903"/>
    <lineage>
        <taxon>Eukaryota</taxon>
        <taxon>Metazoa</taxon>
        <taxon>Ecdysozoa</taxon>
        <taxon>Arthropoda</taxon>
        <taxon>Hexapoda</taxon>
        <taxon>Insecta</taxon>
        <taxon>Pterygota</taxon>
        <taxon>Neoptera</taxon>
        <taxon>Endopterygota</taxon>
        <taxon>Coleoptera</taxon>
        <taxon>Polyphaga</taxon>
        <taxon>Cucujiformia</taxon>
        <taxon>Nitidulidae</taxon>
        <taxon>Meligethinae</taxon>
        <taxon>Brassicogethes</taxon>
    </lineage>
</organism>
<comment type="similarity">
    <text evidence="2">Belongs to the small GTPase superfamily. Rho family.</text>
</comment>
<evidence type="ECO:0000256" key="6">
    <source>
        <dbReference type="ARBA" id="ARBA00023134"/>
    </source>
</evidence>
<dbReference type="PRINTS" id="PR00449">
    <property type="entry name" value="RASTRNSFRMNG"/>
</dbReference>
<keyword evidence="11" id="KW-1185">Reference proteome</keyword>
<dbReference type="GO" id="GO:0001667">
    <property type="term" value="P:ameboidal-type cell migration"/>
    <property type="evidence" value="ECO:0007669"/>
    <property type="project" value="UniProtKB-ARBA"/>
</dbReference>
<dbReference type="PANTHER" id="PTHR24072">
    <property type="entry name" value="RHO FAMILY GTPASE"/>
    <property type="match status" value="1"/>
</dbReference>
<dbReference type="FunFam" id="3.40.50.300:FF:000983">
    <property type="entry name" value="Rho family GTPase"/>
    <property type="match status" value="1"/>
</dbReference>
<keyword evidence="7" id="KW-0472">Membrane</keyword>
<comment type="subcellular location">
    <subcellularLocation>
        <location evidence="1">Cell membrane</location>
        <topology evidence="1">Lipid-anchor</topology>
        <orientation evidence="1">Cytoplasmic side</orientation>
    </subcellularLocation>
</comment>
<dbReference type="InterPro" id="IPR001806">
    <property type="entry name" value="Small_GTPase"/>
</dbReference>
<sequence length="187" mass="21103">MAHNLKITVVGDGIVGKTCMLVVYTTGKFPEEYIPTIFEHTGCDIEVDNSTYHATLWDTAGQEDYERLRPLSYPNTNCFLICFSVDQSQASYENVHLKWAPEVKHHLPNAKVLLVATKTDLRRDPAKNCYSTEDGKRLKKKIKAVKYMECSAMDQVGLKEIFEEAVRISMSQNGNGKKKAPNNCVLL</sequence>
<accession>A0A9P0FHV3</accession>
<keyword evidence="5" id="KW-0547">Nucleotide-binding</keyword>
<evidence type="ECO:0000313" key="11">
    <source>
        <dbReference type="Proteomes" id="UP001154078"/>
    </source>
</evidence>
<evidence type="ECO:0000256" key="1">
    <source>
        <dbReference type="ARBA" id="ARBA00004342"/>
    </source>
</evidence>
<dbReference type="AlphaFoldDB" id="A0A9P0FHV3"/>
<dbReference type="GO" id="GO:0003006">
    <property type="term" value="P:developmental process involved in reproduction"/>
    <property type="evidence" value="ECO:0007669"/>
    <property type="project" value="UniProtKB-ARBA"/>
</dbReference>
<dbReference type="SMART" id="SM00175">
    <property type="entry name" value="RAB"/>
    <property type="match status" value="1"/>
</dbReference>
<keyword evidence="3" id="KW-1003">Cell membrane</keyword>
<evidence type="ECO:0000256" key="9">
    <source>
        <dbReference type="ARBA" id="ARBA00023289"/>
    </source>
</evidence>
<proteinExistence type="inferred from homology"/>
<dbReference type="GO" id="GO:0005525">
    <property type="term" value="F:GTP binding"/>
    <property type="evidence" value="ECO:0007669"/>
    <property type="project" value="UniProtKB-KW"/>
</dbReference>
<dbReference type="GO" id="GO:0022412">
    <property type="term" value="P:cellular process involved in reproduction in multicellular organism"/>
    <property type="evidence" value="ECO:0007669"/>
    <property type="project" value="UniProtKB-ARBA"/>
</dbReference>
<dbReference type="CDD" id="cd00157">
    <property type="entry name" value="Rho"/>
    <property type="match status" value="1"/>
</dbReference>
<dbReference type="SMART" id="SM00173">
    <property type="entry name" value="RAS"/>
    <property type="match status" value="1"/>
</dbReference>
<dbReference type="PROSITE" id="PS51421">
    <property type="entry name" value="RAS"/>
    <property type="match status" value="1"/>
</dbReference>